<reference evidence="3 4" key="1">
    <citation type="journal article" date="2023" name="Hortic Res">
        <title>Pangenome of water caltrop reveals structural variations and asymmetric subgenome divergence after allopolyploidization.</title>
        <authorList>
            <person name="Zhang X."/>
            <person name="Chen Y."/>
            <person name="Wang L."/>
            <person name="Yuan Y."/>
            <person name="Fang M."/>
            <person name="Shi L."/>
            <person name="Lu R."/>
            <person name="Comes H.P."/>
            <person name="Ma Y."/>
            <person name="Chen Y."/>
            <person name="Huang G."/>
            <person name="Zhou Y."/>
            <person name="Zheng Z."/>
            <person name="Qiu Y."/>
        </authorList>
    </citation>
    <scope>NUCLEOTIDE SEQUENCE [LARGE SCALE GENOMIC DNA]</scope>
    <source>
        <tissue evidence="3">Roots</tissue>
    </source>
</reference>
<proteinExistence type="predicted"/>
<name>A0AAN7JZT5_9MYRT</name>
<dbReference type="PANTHER" id="PTHR33159">
    <property type="entry name" value="RPM1-INTERACTING PROTEIN 4 (RIN4) FAMILY PROTEIN"/>
    <property type="match status" value="1"/>
</dbReference>
<evidence type="ECO:0000259" key="2">
    <source>
        <dbReference type="Pfam" id="PF05627"/>
    </source>
</evidence>
<dbReference type="InterPro" id="IPR040387">
    <property type="entry name" value="RIN4/NOI4"/>
</dbReference>
<feature type="domain" description="RIN4 pathogenic type III effector avirulence factor Avr cleavage site" evidence="2">
    <location>
        <begin position="174"/>
        <end position="207"/>
    </location>
</feature>
<keyword evidence="4" id="KW-1185">Reference proteome</keyword>
<feature type="region of interest" description="Disordered" evidence="1">
    <location>
        <begin position="209"/>
        <end position="233"/>
    </location>
</feature>
<gene>
    <name evidence="3" type="ORF">SAY87_006676</name>
</gene>
<protein>
    <recommendedName>
        <fullName evidence="2">RIN4 pathogenic type III effector avirulence factor Avr cleavage site domain-containing protein</fullName>
    </recommendedName>
</protein>
<dbReference type="Proteomes" id="UP001345219">
    <property type="component" value="Chromosome 6"/>
</dbReference>
<organism evidence="3 4">
    <name type="scientific">Trapa incisa</name>
    <dbReference type="NCBI Taxonomy" id="236973"/>
    <lineage>
        <taxon>Eukaryota</taxon>
        <taxon>Viridiplantae</taxon>
        <taxon>Streptophyta</taxon>
        <taxon>Embryophyta</taxon>
        <taxon>Tracheophyta</taxon>
        <taxon>Spermatophyta</taxon>
        <taxon>Magnoliopsida</taxon>
        <taxon>eudicotyledons</taxon>
        <taxon>Gunneridae</taxon>
        <taxon>Pentapetalae</taxon>
        <taxon>rosids</taxon>
        <taxon>malvids</taxon>
        <taxon>Myrtales</taxon>
        <taxon>Lythraceae</taxon>
        <taxon>Trapa</taxon>
    </lineage>
</organism>
<feature type="region of interest" description="Disordered" evidence="1">
    <location>
        <begin position="30"/>
        <end position="174"/>
    </location>
</feature>
<feature type="compositionally biased region" description="Basic and acidic residues" evidence="1">
    <location>
        <begin position="72"/>
        <end position="97"/>
    </location>
</feature>
<evidence type="ECO:0000256" key="1">
    <source>
        <dbReference type="SAM" id="MobiDB-lite"/>
    </source>
</evidence>
<sequence length="270" mass="29501">MAHRSNVPKFGNWEGGDQVPYTVFFEKARKGRGGNVLNPNDPEYFSDPLSLENSVPPPQAPPLKTPTNEPKMSNEGDYHKQFAADHPSRATNEDRQQVQRGRGGARLSLGDQPYRRGSRGSVGSEQSIEKSPIHPQSILPARVTGSPFRDGNRSHGTPGRARAGGASREELPDKASAVPKFGAWDINDSASAESYTHIFDKVREAKQTGARNGPGYIESPYRADPGRKPPKDASKVVASHVSEARARLKACSFWGFPLLFCMSSSLSVYR</sequence>
<dbReference type="EMBL" id="JAXIOK010000013">
    <property type="protein sequence ID" value="KAK4756549.1"/>
    <property type="molecule type" value="Genomic_DNA"/>
</dbReference>
<feature type="compositionally biased region" description="Pro residues" evidence="1">
    <location>
        <begin position="55"/>
        <end position="64"/>
    </location>
</feature>
<dbReference type="PANTHER" id="PTHR33159:SF6">
    <property type="entry name" value="RPM1-INTERACTING PROTEIN 4"/>
    <property type="match status" value="1"/>
</dbReference>
<evidence type="ECO:0000313" key="3">
    <source>
        <dbReference type="EMBL" id="KAK4756549.1"/>
    </source>
</evidence>
<dbReference type="InterPro" id="IPR008700">
    <property type="entry name" value="TypeIII_avirulence_cleave"/>
</dbReference>
<comment type="caution">
    <text evidence="3">The sequence shown here is derived from an EMBL/GenBank/DDBJ whole genome shotgun (WGS) entry which is preliminary data.</text>
</comment>
<feature type="compositionally biased region" description="Basic and acidic residues" evidence="1">
    <location>
        <begin position="224"/>
        <end position="233"/>
    </location>
</feature>
<evidence type="ECO:0000313" key="4">
    <source>
        <dbReference type="Proteomes" id="UP001345219"/>
    </source>
</evidence>
<dbReference type="Pfam" id="PF05627">
    <property type="entry name" value="AvrRpt-cleavage"/>
    <property type="match status" value="2"/>
</dbReference>
<dbReference type="AlphaFoldDB" id="A0AAN7JZT5"/>
<accession>A0AAN7JZT5</accession>
<dbReference type="GO" id="GO:0005886">
    <property type="term" value="C:plasma membrane"/>
    <property type="evidence" value="ECO:0007669"/>
    <property type="project" value="TreeGrafter"/>
</dbReference>
<feature type="domain" description="RIN4 pathogenic type III effector avirulence factor Avr cleavage site" evidence="2">
    <location>
        <begin position="3"/>
        <end position="32"/>
    </location>
</feature>